<gene>
    <name evidence="1" type="ORF">L1987_56581</name>
</gene>
<comment type="caution">
    <text evidence="1">The sequence shown here is derived from an EMBL/GenBank/DDBJ whole genome shotgun (WGS) entry which is preliminary data.</text>
</comment>
<dbReference type="EMBL" id="CM042035">
    <property type="protein sequence ID" value="KAI3756758.1"/>
    <property type="molecule type" value="Genomic_DNA"/>
</dbReference>
<dbReference type="Proteomes" id="UP001056120">
    <property type="component" value="Linkage Group LG18"/>
</dbReference>
<protein>
    <submittedName>
        <fullName evidence="1">Uncharacterized protein</fullName>
    </submittedName>
</protein>
<proteinExistence type="predicted"/>
<organism evidence="1 2">
    <name type="scientific">Smallanthus sonchifolius</name>
    <dbReference type="NCBI Taxonomy" id="185202"/>
    <lineage>
        <taxon>Eukaryota</taxon>
        <taxon>Viridiplantae</taxon>
        <taxon>Streptophyta</taxon>
        <taxon>Embryophyta</taxon>
        <taxon>Tracheophyta</taxon>
        <taxon>Spermatophyta</taxon>
        <taxon>Magnoliopsida</taxon>
        <taxon>eudicotyledons</taxon>
        <taxon>Gunneridae</taxon>
        <taxon>Pentapetalae</taxon>
        <taxon>asterids</taxon>
        <taxon>campanulids</taxon>
        <taxon>Asterales</taxon>
        <taxon>Asteraceae</taxon>
        <taxon>Asteroideae</taxon>
        <taxon>Heliantheae alliance</taxon>
        <taxon>Millerieae</taxon>
        <taxon>Smallanthus</taxon>
    </lineage>
</organism>
<accession>A0ACB9ECK3</accession>
<reference evidence="1 2" key="2">
    <citation type="journal article" date="2022" name="Mol. Ecol. Resour.">
        <title>The genomes of chicory, endive, great burdock and yacon provide insights into Asteraceae paleo-polyploidization history and plant inulin production.</title>
        <authorList>
            <person name="Fan W."/>
            <person name="Wang S."/>
            <person name="Wang H."/>
            <person name="Wang A."/>
            <person name="Jiang F."/>
            <person name="Liu H."/>
            <person name="Zhao H."/>
            <person name="Xu D."/>
            <person name="Zhang Y."/>
        </authorList>
    </citation>
    <scope>NUCLEOTIDE SEQUENCE [LARGE SCALE GENOMIC DNA]</scope>
    <source>
        <strain evidence="2">cv. Yunnan</strain>
        <tissue evidence="1">Leaves</tissue>
    </source>
</reference>
<sequence>MAGSSSDKSKDSRSLEAISKGIASMVPPSFDTDDDDDNYGLKPSDLYDTLHRFWKKEHDWGWKKFMDLSKVLDSPSYQDRTGKGIFVKCGTNMRRMSMEKSDSILEIIVKQFFVEKEVTSTLVMDTLHSGLKALKDQTKNCKIKGKCDAEEVPITPIVQMESDTFILVDGVLPLLERVAIEPWPPKDEKDPQNRTQDGGWGEDFSMDTIERYERRLTELGRRTIEIFVLAHIFSKIEVEHKEAISLKRQEELIREEEEACMAGSEQKSKRASQKQKKSKKKQRIAREDEEDDDNESNNKIRYDEAFAEISGIDHDEIETGDIGCGDSSGFCN</sequence>
<keyword evidence="2" id="KW-1185">Reference proteome</keyword>
<evidence type="ECO:0000313" key="1">
    <source>
        <dbReference type="EMBL" id="KAI3756758.1"/>
    </source>
</evidence>
<evidence type="ECO:0000313" key="2">
    <source>
        <dbReference type="Proteomes" id="UP001056120"/>
    </source>
</evidence>
<reference evidence="2" key="1">
    <citation type="journal article" date="2022" name="Mol. Ecol. Resour.">
        <title>The genomes of chicory, endive, great burdock and yacon provide insights into Asteraceae palaeo-polyploidization history and plant inulin production.</title>
        <authorList>
            <person name="Fan W."/>
            <person name="Wang S."/>
            <person name="Wang H."/>
            <person name="Wang A."/>
            <person name="Jiang F."/>
            <person name="Liu H."/>
            <person name="Zhao H."/>
            <person name="Xu D."/>
            <person name="Zhang Y."/>
        </authorList>
    </citation>
    <scope>NUCLEOTIDE SEQUENCE [LARGE SCALE GENOMIC DNA]</scope>
    <source>
        <strain evidence="2">cv. Yunnan</strain>
    </source>
</reference>
<name>A0ACB9ECK3_9ASTR</name>